<dbReference type="InterPro" id="IPR006860">
    <property type="entry name" value="FecR"/>
</dbReference>
<dbReference type="GO" id="GO:0016989">
    <property type="term" value="F:sigma factor antagonist activity"/>
    <property type="evidence" value="ECO:0007669"/>
    <property type="project" value="TreeGrafter"/>
</dbReference>
<gene>
    <name evidence="4" type="ORF">HMF3257_31360</name>
</gene>
<dbReference type="AlphaFoldDB" id="A0A327NQL9"/>
<dbReference type="InterPro" id="IPR012373">
    <property type="entry name" value="Ferrdict_sens_TM"/>
</dbReference>
<keyword evidence="5" id="KW-1185">Reference proteome</keyword>
<dbReference type="Pfam" id="PF04773">
    <property type="entry name" value="FecR"/>
    <property type="match status" value="1"/>
</dbReference>
<protein>
    <submittedName>
        <fullName evidence="4">Iron dicitrate transport regulator FecR</fullName>
    </submittedName>
</protein>
<dbReference type="Gene3D" id="3.55.50.30">
    <property type="match status" value="1"/>
</dbReference>
<sequence>MNTAINKELLFCHFDGRTTPLQIELLREWLQTSENQQVYYSWLQEWEHQHPQIMTDPDVAYALFQQKLGASTQLLSTSPRQSQNSWRLRVYLMAASVAALLVTLGYLTWPYWGMRTIATDYGEVRSLVLDDGSRVTLNANSRLQIPRFHLGKASRDVFLQGEAEFAIVHTAAHDSFKVHTVNDVEVIVLGTEFTVNTRRNNTRVVLNRGKVQVRYPMPDQINTLMMKPGDWVTLTTNEQPKRGRQPVDQATGASWKNYQYTFRNTPLPEVASLISDNFGITIQLDDALTKRSVTGTFHAQSADELLQALVELFEFNVIRQGKTIKLVLSDSTKTLN</sequence>
<feature type="domain" description="FecR protein" evidence="2">
    <location>
        <begin position="116"/>
        <end position="212"/>
    </location>
</feature>
<keyword evidence="1" id="KW-1133">Transmembrane helix</keyword>
<keyword evidence="1" id="KW-0812">Transmembrane</keyword>
<dbReference type="InterPro" id="IPR032508">
    <property type="entry name" value="FecR_C"/>
</dbReference>
<reference evidence="4 5" key="1">
    <citation type="submission" date="2018-06" db="EMBL/GenBank/DDBJ databases">
        <title>Spirosoma sp. HMF3257 Genome sequencing and assembly.</title>
        <authorList>
            <person name="Kang H."/>
            <person name="Cha I."/>
            <person name="Kim H."/>
            <person name="Kang J."/>
            <person name="Joh K."/>
        </authorList>
    </citation>
    <scope>NUCLEOTIDE SEQUENCE [LARGE SCALE GENOMIC DNA]</scope>
    <source>
        <strain evidence="4 5">HMF3257</strain>
    </source>
</reference>
<evidence type="ECO:0000313" key="4">
    <source>
        <dbReference type="EMBL" id="RAI77537.1"/>
    </source>
</evidence>
<dbReference type="Proteomes" id="UP000249016">
    <property type="component" value="Unassembled WGS sequence"/>
</dbReference>
<evidence type="ECO:0000313" key="5">
    <source>
        <dbReference type="Proteomes" id="UP000249016"/>
    </source>
</evidence>
<name>A0A327NQL9_9BACT</name>
<keyword evidence="1" id="KW-0472">Membrane</keyword>
<dbReference type="EMBL" id="QLII01000001">
    <property type="protein sequence ID" value="RAI77537.1"/>
    <property type="molecule type" value="Genomic_DNA"/>
</dbReference>
<evidence type="ECO:0000256" key="1">
    <source>
        <dbReference type="SAM" id="Phobius"/>
    </source>
</evidence>
<dbReference type="Gene3D" id="2.60.120.1440">
    <property type="match status" value="1"/>
</dbReference>
<dbReference type="PIRSF" id="PIRSF018266">
    <property type="entry name" value="FecR"/>
    <property type="match status" value="1"/>
</dbReference>
<comment type="caution">
    <text evidence="4">The sequence shown here is derived from an EMBL/GenBank/DDBJ whole genome shotgun (WGS) entry which is preliminary data.</text>
</comment>
<dbReference type="PANTHER" id="PTHR30273">
    <property type="entry name" value="PERIPLASMIC SIGNAL SENSOR AND SIGMA FACTOR ACTIVATOR FECR-RELATED"/>
    <property type="match status" value="1"/>
</dbReference>
<evidence type="ECO:0000259" key="2">
    <source>
        <dbReference type="Pfam" id="PF04773"/>
    </source>
</evidence>
<feature type="transmembrane region" description="Helical" evidence="1">
    <location>
        <begin position="90"/>
        <end position="112"/>
    </location>
</feature>
<proteinExistence type="predicted"/>
<dbReference type="PANTHER" id="PTHR30273:SF2">
    <property type="entry name" value="PROTEIN FECR"/>
    <property type="match status" value="1"/>
</dbReference>
<dbReference type="Pfam" id="PF16344">
    <property type="entry name" value="FecR_C"/>
    <property type="match status" value="1"/>
</dbReference>
<dbReference type="RefSeq" id="WP_111348296.1">
    <property type="nucleotide sequence ID" value="NZ_QLII01000001.1"/>
</dbReference>
<evidence type="ECO:0000259" key="3">
    <source>
        <dbReference type="Pfam" id="PF16344"/>
    </source>
</evidence>
<feature type="domain" description="Protein FecR C-terminal" evidence="3">
    <location>
        <begin position="260"/>
        <end position="325"/>
    </location>
</feature>
<dbReference type="OrthoDB" id="1523489at2"/>
<accession>A0A327NQL9</accession>
<organism evidence="4 5">
    <name type="scientific">Spirosoma telluris</name>
    <dbReference type="NCBI Taxonomy" id="2183553"/>
    <lineage>
        <taxon>Bacteria</taxon>
        <taxon>Pseudomonadati</taxon>
        <taxon>Bacteroidota</taxon>
        <taxon>Cytophagia</taxon>
        <taxon>Cytophagales</taxon>
        <taxon>Cytophagaceae</taxon>
        <taxon>Spirosoma</taxon>
    </lineage>
</organism>